<dbReference type="InterPro" id="IPR001584">
    <property type="entry name" value="Integrase_cat-core"/>
</dbReference>
<dbReference type="SUPFAM" id="SSF56672">
    <property type="entry name" value="DNA/RNA polymerases"/>
    <property type="match status" value="1"/>
</dbReference>
<dbReference type="PANTHER" id="PTHR47331:SF1">
    <property type="entry name" value="GAG-LIKE PROTEIN"/>
    <property type="match status" value="1"/>
</dbReference>
<protein>
    <recommendedName>
        <fullName evidence="1">Integrase catalytic domain-containing protein</fullName>
    </recommendedName>
</protein>
<accession>A0A4Y2BN08</accession>
<dbReference type="Gene3D" id="3.30.70.270">
    <property type="match status" value="1"/>
</dbReference>
<keyword evidence="3" id="KW-1185">Reference proteome</keyword>
<name>A0A4Y2BN08_ARAVE</name>
<dbReference type="InterPro" id="IPR043128">
    <property type="entry name" value="Rev_trsase/Diguanyl_cyclase"/>
</dbReference>
<evidence type="ECO:0000259" key="1">
    <source>
        <dbReference type="PROSITE" id="PS50994"/>
    </source>
</evidence>
<dbReference type="Pfam" id="PF17921">
    <property type="entry name" value="Integrase_H2C2"/>
    <property type="match status" value="1"/>
</dbReference>
<reference evidence="2 3" key="1">
    <citation type="journal article" date="2019" name="Sci. Rep.">
        <title>Orb-weaving spider Araneus ventricosus genome elucidates the spidroin gene catalogue.</title>
        <authorList>
            <person name="Kono N."/>
            <person name="Nakamura H."/>
            <person name="Ohtoshi R."/>
            <person name="Moran D.A.P."/>
            <person name="Shinohara A."/>
            <person name="Yoshida Y."/>
            <person name="Fujiwara M."/>
            <person name="Mori M."/>
            <person name="Tomita M."/>
            <person name="Arakawa K."/>
        </authorList>
    </citation>
    <scope>NUCLEOTIDE SEQUENCE [LARGE SCALE GENOMIC DNA]</scope>
</reference>
<dbReference type="InterPro" id="IPR036397">
    <property type="entry name" value="RNaseH_sf"/>
</dbReference>
<dbReference type="InterPro" id="IPR012337">
    <property type="entry name" value="RNaseH-like_sf"/>
</dbReference>
<evidence type="ECO:0000313" key="2">
    <source>
        <dbReference type="EMBL" id="GBL93343.1"/>
    </source>
</evidence>
<dbReference type="InterPro" id="IPR043502">
    <property type="entry name" value="DNA/RNA_pol_sf"/>
</dbReference>
<proteinExistence type="predicted"/>
<organism evidence="2 3">
    <name type="scientific">Araneus ventricosus</name>
    <name type="common">Orbweaver spider</name>
    <name type="synonym">Epeira ventricosa</name>
    <dbReference type="NCBI Taxonomy" id="182803"/>
    <lineage>
        <taxon>Eukaryota</taxon>
        <taxon>Metazoa</taxon>
        <taxon>Ecdysozoa</taxon>
        <taxon>Arthropoda</taxon>
        <taxon>Chelicerata</taxon>
        <taxon>Arachnida</taxon>
        <taxon>Araneae</taxon>
        <taxon>Araneomorphae</taxon>
        <taxon>Entelegynae</taxon>
        <taxon>Araneoidea</taxon>
        <taxon>Araneidae</taxon>
        <taxon>Araneus</taxon>
    </lineage>
</organism>
<dbReference type="InterPro" id="IPR005312">
    <property type="entry name" value="DUF1759"/>
</dbReference>
<sequence>MDVLKCKRSQFRRLFTKALNDFEKSELDLSINEKILKLRLIEEKAKPMLEMEETYREEFIKTENNETIINNEFDESECYIDKWRIAESKLASLLAEKDSSSVVNGSFTQIADLRYPKLKLPTFDGNIKNWLGYWGQFKKIDTDPNLDDHDKFAYLLQSMEKGSSAEELIKSFPPGGESYSKALHQLQSRFGKEDLLIEVYVRDLLSLVLLKNSQPKFSLRKLYDNLESKLRALEVLGVARDKYAAMLYPLVESSLPDDTLRAWQRFRAINRGHRETESSEPNDKKESTHRMDLDGLLSFLLDEIEGEERVSIATKCFTKYQSPKPRNTKHVGFKNREEFTQAPSASTLISTSEKNPNACIFCSGIHESGDCFKARKMSTKERQNAVQNSRSCFLCLEKGHVIAKCRRKTSCVICGKKHHILLCRNIQAGSKSPVSVNIRKDESKETVTQRDETLANLARTPNVLLQTLMVTLRGRDKKRQARAIIDSASQRSYILKSTADEMQFESSCKEKLSHSLFGGTCTDIINHDVFTVFLSKTDGTYHCNFKALGQDVICGSIPPVAKGEWLQELRENNISFSDKNDGPIEILIGADIAGKLMTGGFKLLASGPAAIETKLGWTVFGKNDALGILDPSEKKNKLELQEEARDHFLSTVKVNEEGRFQVSLTWLDNHLPLKDNHDLAVKRLDSTVKRLKAEKLYDAYGEVFNEWKREGIIEVVPKREIDLPCHYLPHRHVVKENSTTRIRPVFDASAKQKGSPSLNDCLEKGLNLIELIPSILHRFRMNRIGVSADIRKAFLQISLYPKDKDYLRFLWYGTDGKLKYYRHCRVVFGVTSSPFLLVSVIQYLLESTLKELNGNPKYKVDIIEQLKKSFYVDNCLASVKNELELQQFIQVASDTLATRKLELRGWEYNDPTDNSSSTTNVLGMVWERCSDYLCLNSTNITYDLPGILSKREILATTHKVFDPLGIACPVTLIPKLLLQRLWKLKLSWDQEVNSNSKSEFCKWLNDLKHLERLKIPRWLNYDLETENVSLHFFCDASKLAYSAVAFIPVQTRDYVQVHLLQTKARVAPSGRETTIARLELLGAAICARLASSIIKEFEADNIYFWTDSSTVLAWIQRNEIWDVFVHNRIKEIKQLTPIESWRHVPGAMNPADLPSRGCSASYIIASKWWEGPEWLYLSPEEWPKEDFSADEKEIALEKKKKIVSTLINLNASNLVLTRFSSYRKTIRLVAWICRFVYNCKHQNKKKDELTVSEINEAENLLIRLIQCGSFHGIEDKRIISLNPFIDHGIIRTKTAIFQRDDTSEFRTPAILPSDHPLVKSLIMEEHKLKGHIGVSHVLNSLRERFWILVGRRVVSSVLKTCITCKRYSSKNVNPPAPPLPGDRVQDASVFQITGIDYAGPILIREYQKAWICLFTCAVYRCVHLELVTSLTTDTFLQAFHRFVARRGKPSIIYTDNGTNFVGACNALASIDFNEVSRQGADERIIWKFIPPGAPWWGGWWERLIGMMKRVLRKILGRACLNYEEMYTVLCNCEAILNDRPLTVVSADSSLTAITPANFLREIQKNSVPAVKHDFNSNFYKRRLRYIQNVYEAFRKRFRQEYLGTLKTSRKKFVRSCKLKEGDIVLIGSDGKKRLNWPLGKIIQLFPGTDGESRRVRLKVQNGEVIRAVQNLYPLELSSTEELPSKFNQNCRCKSISPEQTSFDDAPVKSDGTIPADIKLPTITKSGKTVRIPRRLDL</sequence>
<dbReference type="Pfam" id="PF18701">
    <property type="entry name" value="DUF5641"/>
    <property type="match status" value="1"/>
</dbReference>
<dbReference type="InterPro" id="IPR008042">
    <property type="entry name" value="Retrotrans_Pao"/>
</dbReference>
<dbReference type="Pfam" id="PF05380">
    <property type="entry name" value="Peptidase_A17"/>
    <property type="match status" value="1"/>
</dbReference>
<dbReference type="InterPro" id="IPR041588">
    <property type="entry name" value="Integrase_H2C2"/>
</dbReference>
<feature type="domain" description="Integrase catalytic" evidence="1">
    <location>
        <begin position="1376"/>
        <end position="1563"/>
    </location>
</feature>
<dbReference type="GO" id="GO:0015074">
    <property type="term" value="P:DNA integration"/>
    <property type="evidence" value="ECO:0007669"/>
    <property type="project" value="InterPro"/>
</dbReference>
<comment type="caution">
    <text evidence="2">The sequence shown here is derived from an EMBL/GenBank/DDBJ whole genome shotgun (WGS) entry which is preliminary data.</text>
</comment>
<evidence type="ECO:0000313" key="3">
    <source>
        <dbReference type="Proteomes" id="UP000499080"/>
    </source>
</evidence>
<dbReference type="EMBL" id="BGPR01000093">
    <property type="protein sequence ID" value="GBL93343.1"/>
    <property type="molecule type" value="Genomic_DNA"/>
</dbReference>
<dbReference type="GO" id="GO:0071897">
    <property type="term" value="P:DNA biosynthetic process"/>
    <property type="evidence" value="ECO:0007669"/>
    <property type="project" value="UniProtKB-ARBA"/>
</dbReference>
<dbReference type="Gene3D" id="3.30.420.10">
    <property type="entry name" value="Ribonuclease H-like superfamily/Ribonuclease H"/>
    <property type="match status" value="1"/>
</dbReference>
<dbReference type="Pfam" id="PF00078">
    <property type="entry name" value="RVT_1"/>
    <property type="match status" value="1"/>
</dbReference>
<dbReference type="OrthoDB" id="6431044at2759"/>
<dbReference type="Proteomes" id="UP000499080">
    <property type="component" value="Unassembled WGS sequence"/>
</dbReference>
<dbReference type="GO" id="GO:0003676">
    <property type="term" value="F:nucleic acid binding"/>
    <property type="evidence" value="ECO:0007669"/>
    <property type="project" value="InterPro"/>
</dbReference>
<dbReference type="Gene3D" id="3.10.10.10">
    <property type="entry name" value="HIV Type 1 Reverse Transcriptase, subunit A, domain 1"/>
    <property type="match status" value="1"/>
</dbReference>
<dbReference type="SUPFAM" id="SSF53098">
    <property type="entry name" value="Ribonuclease H-like"/>
    <property type="match status" value="1"/>
</dbReference>
<dbReference type="PROSITE" id="PS50994">
    <property type="entry name" value="INTEGRASE"/>
    <property type="match status" value="1"/>
</dbReference>
<dbReference type="Pfam" id="PF03564">
    <property type="entry name" value="DUF1759"/>
    <property type="match status" value="1"/>
</dbReference>
<dbReference type="GO" id="GO:0042575">
    <property type="term" value="C:DNA polymerase complex"/>
    <property type="evidence" value="ECO:0007669"/>
    <property type="project" value="UniProtKB-ARBA"/>
</dbReference>
<dbReference type="InterPro" id="IPR040676">
    <property type="entry name" value="DUF5641"/>
</dbReference>
<dbReference type="PANTHER" id="PTHR47331">
    <property type="entry name" value="PHD-TYPE DOMAIN-CONTAINING PROTEIN"/>
    <property type="match status" value="1"/>
</dbReference>
<gene>
    <name evidence="2" type="ORF">AVEN_219470_1</name>
</gene>
<dbReference type="InterPro" id="IPR000477">
    <property type="entry name" value="RT_dom"/>
</dbReference>